<evidence type="ECO:0000256" key="1">
    <source>
        <dbReference type="SAM" id="MobiDB-lite"/>
    </source>
</evidence>
<evidence type="ECO:0000313" key="3">
    <source>
        <dbReference type="Proteomes" id="UP001156690"/>
    </source>
</evidence>
<dbReference type="InterPro" id="IPR006311">
    <property type="entry name" value="TAT_signal"/>
</dbReference>
<keyword evidence="3" id="KW-1185">Reference proteome</keyword>
<dbReference type="InterPro" id="IPR014177">
    <property type="entry name" value="Formate_DH_TAT-contain"/>
</dbReference>
<feature type="region of interest" description="Disordered" evidence="1">
    <location>
        <begin position="30"/>
        <end position="54"/>
    </location>
</feature>
<sequence>MKDKQAIDTRRRDLLKGLSTAAVAGTLAAGTSTAASANEAKPEVEETTTGYKETQHIRDYYDTL</sequence>
<dbReference type="RefSeq" id="WP_101113828.1">
    <property type="nucleotide sequence ID" value="NZ_AP025144.1"/>
</dbReference>
<reference evidence="3" key="1">
    <citation type="journal article" date="2019" name="Int. J. Syst. Evol. Microbiol.">
        <title>The Global Catalogue of Microorganisms (GCM) 10K type strain sequencing project: providing services to taxonomists for standard genome sequencing and annotation.</title>
        <authorList>
            <consortium name="The Broad Institute Genomics Platform"/>
            <consortium name="The Broad Institute Genome Sequencing Center for Infectious Disease"/>
            <person name="Wu L."/>
            <person name="Ma J."/>
        </authorList>
    </citation>
    <scope>NUCLEOTIDE SEQUENCE [LARGE SCALE GENOMIC DNA]</scope>
    <source>
        <strain evidence="3">NBRC 15640</strain>
    </source>
</reference>
<dbReference type="Proteomes" id="UP001156690">
    <property type="component" value="Unassembled WGS sequence"/>
</dbReference>
<gene>
    <name evidence="2" type="ORF">GCM10007932_00590</name>
</gene>
<name>A0AAV5NK09_9VIBR</name>
<evidence type="ECO:0000313" key="2">
    <source>
        <dbReference type="EMBL" id="GLQ70699.1"/>
    </source>
</evidence>
<comment type="caution">
    <text evidence="2">The sequence shown here is derived from an EMBL/GenBank/DDBJ whole genome shotgun (WGS) entry which is preliminary data.</text>
</comment>
<accession>A0AAV5NK09</accession>
<dbReference type="PIRSF" id="PIRSF036704">
    <property type="entry name" value="UCP036704"/>
    <property type="match status" value="1"/>
</dbReference>
<organism evidence="2 3">
    <name type="scientific">Vibrio penaeicida</name>
    <dbReference type="NCBI Taxonomy" id="104609"/>
    <lineage>
        <taxon>Bacteria</taxon>
        <taxon>Pseudomonadati</taxon>
        <taxon>Pseudomonadota</taxon>
        <taxon>Gammaproteobacteria</taxon>
        <taxon>Vibrionales</taxon>
        <taxon>Vibrionaceae</taxon>
        <taxon>Vibrio</taxon>
    </lineage>
</organism>
<dbReference type="EMBL" id="BSNX01000001">
    <property type="protein sequence ID" value="GLQ70699.1"/>
    <property type="molecule type" value="Genomic_DNA"/>
</dbReference>
<dbReference type="PROSITE" id="PS51318">
    <property type="entry name" value="TAT"/>
    <property type="match status" value="1"/>
</dbReference>
<dbReference type="AlphaFoldDB" id="A0AAV5NK09"/>
<proteinExistence type="predicted"/>
<dbReference type="NCBIfam" id="TIGR02811">
    <property type="entry name" value="formate_TAT"/>
    <property type="match status" value="1"/>
</dbReference>
<protein>
    <submittedName>
        <fullName evidence="2">Transcriptional initiation protein Tat</fullName>
    </submittedName>
</protein>